<evidence type="ECO:0000259" key="8">
    <source>
        <dbReference type="PROSITE" id="PS50928"/>
    </source>
</evidence>
<dbReference type="AlphaFoldDB" id="A0A7G6YB43"/>
<dbReference type="InterPro" id="IPR000515">
    <property type="entry name" value="MetI-like"/>
</dbReference>
<feature type="transmembrane region" description="Helical" evidence="7">
    <location>
        <begin position="118"/>
        <end position="141"/>
    </location>
</feature>
<keyword evidence="4 7" id="KW-0812">Transmembrane</keyword>
<evidence type="ECO:0000256" key="3">
    <source>
        <dbReference type="ARBA" id="ARBA00022475"/>
    </source>
</evidence>
<dbReference type="PANTHER" id="PTHR30193">
    <property type="entry name" value="ABC TRANSPORTER PERMEASE PROTEIN"/>
    <property type="match status" value="1"/>
</dbReference>
<name>A0A7G6YB43_9MICO</name>
<dbReference type="PROSITE" id="PS50928">
    <property type="entry name" value="ABC_TM1"/>
    <property type="match status" value="1"/>
</dbReference>
<dbReference type="Proteomes" id="UP000515511">
    <property type="component" value="Chromosome"/>
</dbReference>
<evidence type="ECO:0000256" key="2">
    <source>
        <dbReference type="ARBA" id="ARBA00022448"/>
    </source>
</evidence>
<dbReference type="GO" id="GO:0005886">
    <property type="term" value="C:plasma membrane"/>
    <property type="evidence" value="ECO:0007669"/>
    <property type="project" value="UniProtKB-SubCell"/>
</dbReference>
<reference evidence="10" key="1">
    <citation type="submission" date="2019-09" db="EMBL/GenBank/DDBJ databases">
        <title>Antimicrobial potential of Antarctic Bacteria.</title>
        <authorList>
            <person name="Benaud N."/>
            <person name="Edwards R.J."/>
            <person name="Ferrari B.C."/>
        </authorList>
    </citation>
    <scope>NUCLEOTIDE SEQUENCE [LARGE SCALE GENOMIC DNA]</scope>
    <source>
        <strain evidence="10">INR9</strain>
    </source>
</reference>
<gene>
    <name evidence="9" type="ORF">F1C12_11625</name>
</gene>
<feature type="transmembrane region" description="Helical" evidence="7">
    <location>
        <begin position="24"/>
        <end position="45"/>
    </location>
</feature>
<evidence type="ECO:0000313" key="9">
    <source>
        <dbReference type="EMBL" id="QNE35708.1"/>
    </source>
</evidence>
<feature type="transmembrane region" description="Helical" evidence="7">
    <location>
        <begin position="81"/>
        <end position="106"/>
    </location>
</feature>
<dbReference type="InterPro" id="IPR051393">
    <property type="entry name" value="ABC_transporter_permease"/>
</dbReference>
<evidence type="ECO:0000313" key="10">
    <source>
        <dbReference type="Proteomes" id="UP000515511"/>
    </source>
</evidence>
<sequence>MAQTLIATATDAPRTRARRRWQPAAYLYVAPSVLVLAAFIVVPLLQTFQYSFYDWNGIGASTWAGLKNYAAVFTDVQLRDAFLHVSVLLLFYAALPVVLGLALTIVLSHANRLRGMGFFRTVLFLPQVIASVVVGTIWVSIYAPHGLLNQVLAAVGLGELARAWLGDYTFALIAIGFIGTWVNTGLCLVLFLGGVQNIEPAVFEAARIDGAGPLREFFGVTLPALRGQLAIALTLTVTATLKSFDIVYITTQGGPGTSTTVPAFEAFNRAFNTGQVGSAAAVAIALTVLIMVISWLITRLQPKENA</sequence>
<proteinExistence type="inferred from homology"/>
<dbReference type="EMBL" id="CP043641">
    <property type="protein sequence ID" value="QNE35708.1"/>
    <property type="molecule type" value="Genomic_DNA"/>
</dbReference>
<evidence type="ECO:0000256" key="6">
    <source>
        <dbReference type="ARBA" id="ARBA00023136"/>
    </source>
</evidence>
<dbReference type="Pfam" id="PF00528">
    <property type="entry name" value="BPD_transp_1"/>
    <property type="match status" value="1"/>
</dbReference>
<dbReference type="SUPFAM" id="SSF161098">
    <property type="entry name" value="MetI-like"/>
    <property type="match status" value="1"/>
</dbReference>
<feature type="transmembrane region" description="Helical" evidence="7">
    <location>
        <begin position="172"/>
        <end position="193"/>
    </location>
</feature>
<comment type="similarity">
    <text evidence="7">Belongs to the binding-protein-dependent transport system permease family.</text>
</comment>
<dbReference type="Gene3D" id="1.10.3720.10">
    <property type="entry name" value="MetI-like"/>
    <property type="match status" value="1"/>
</dbReference>
<evidence type="ECO:0000256" key="1">
    <source>
        <dbReference type="ARBA" id="ARBA00004651"/>
    </source>
</evidence>
<evidence type="ECO:0000256" key="5">
    <source>
        <dbReference type="ARBA" id="ARBA00022989"/>
    </source>
</evidence>
<feature type="transmembrane region" description="Helical" evidence="7">
    <location>
        <begin position="276"/>
        <end position="297"/>
    </location>
</feature>
<dbReference type="CDD" id="cd06261">
    <property type="entry name" value="TM_PBP2"/>
    <property type="match status" value="1"/>
</dbReference>
<dbReference type="InterPro" id="IPR035906">
    <property type="entry name" value="MetI-like_sf"/>
</dbReference>
<dbReference type="PANTHER" id="PTHR30193:SF37">
    <property type="entry name" value="INNER MEMBRANE ABC TRANSPORTER PERMEASE PROTEIN YCJO"/>
    <property type="match status" value="1"/>
</dbReference>
<evidence type="ECO:0000256" key="7">
    <source>
        <dbReference type="RuleBase" id="RU363032"/>
    </source>
</evidence>
<organism evidence="9 10">
    <name type="scientific">Leifsonia shinshuensis</name>
    <dbReference type="NCBI Taxonomy" id="150026"/>
    <lineage>
        <taxon>Bacteria</taxon>
        <taxon>Bacillati</taxon>
        <taxon>Actinomycetota</taxon>
        <taxon>Actinomycetes</taxon>
        <taxon>Micrococcales</taxon>
        <taxon>Microbacteriaceae</taxon>
        <taxon>Leifsonia</taxon>
    </lineage>
</organism>
<feature type="domain" description="ABC transmembrane type-1" evidence="8">
    <location>
        <begin position="82"/>
        <end position="297"/>
    </location>
</feature>
<dbReference type="SUPFAM" id="SSF160964">
    <property type="entry name" value="MalF N-terminal region-like"/>
    <property type="match status" value="1"/>
</dbReference>
<evidence type="ECO:0000256" key="4">
    <source>
        <dbReference type="ARBA" id="ARBA00022692"/>
    </source>
</evidence>
<dbReference type="GO" id="GO:0055085">
    <property type="term" value="P:transmembrane transport"/>
    <property type="evidence" value="ECO:0007669"/>
    <property type="project" value="InterPro"/>
</dbReference>
<keyword evidence="2 7" id="KW-0813">Transport</keyword>
<protein>
    <submittedName>
        <fullName evidence="9">Sugar ABC transporter permease</fullName>
    </submittedName>
</protein>
<keyword evidence="3" id="KW-1003">Cell membrane</keyword>
<dbReference type="RefSeq" id="WP_185275173.1">
    <property type="nucleotide sequence ID" value="NZ_CP043641.1"/>
</dbReference>
<keyword evidence="5 7" id="KW-1133">Transmembrane helix</keyword>
<dbReference type="KEGG" id="lse:F1C12_11625"/>
<comment type="subcellular location">
    <subcellularLocation>
        <location evidence="1 7">Cell membrane</location>
        <topology evidence="1 7">Multi-pass membrane protein</topology>
    </subcellularLocation>
</comment>
<accession>A0A7G6YB43</accession>
<keyword evidence="6 7" id="KW-0472">Membrane</keyword>